<reference evidence="6" key="1">
    <citation type="journal article" date="2014" name="Int. J. Syst. Evol. Microbiol.">
        <title>Complete genome sequence of Corynebacterium casei LMG S-19264T (=DSM 44701T), isolated from a smear-ripened cheese.</title>
        <authorList>
            <consortium name="US DOE Joint Genome Institute (JGI-PGF)"/>
            <person name="Walter F."/>
            <person name="Albersmeier A."/>
            <person name="Kalinowski J."/>
            <person name="Ruckert C."/>
        </authorList>
    </citation>
    <scope>NUCLEOTIDE SEQUENCE</scope>
    <source>
        <strain evidence="6">JCM 4834</strain>
    </source>
</reference>
<keyword evidence="2 4" id="KW-0238">DNA-binding</keyword>
<dbReference type="InterPro" id="IPR009057">
    <property type="entry name" value="Homeodomain-like_sf"/>
</dbReference>
<evidence type="ECO:0000313" key="7">
    <source>
        <dbReference type="Proteomes" id="UP000634660"/>
    </source>
</evidence>
<dbReference type="InterPro" id="IPR001647">
    <property type="entry name" value="HTH_TetR"/>
</dbReference>
<dbReference type="EMBL" id="BMVX01000048">
    <property type="protein sequence ID" value="GGZ98567.1"/>
    <property type="molecule type" value="Genomic_DNA"/>
</dbReference>
<gene>
    <name evidence="6" type="ORF">GCM10010371_67770</name>
</gene>
<feature type="DNA-binding region" description="H-T-H motif" evidence="4">
    <location>
        <begin position="36"/>
        <end position="55"/>
    </location>
</feature>
<feature type="domain" description="HTH tetR-type" evidence="5">
    <location>
        <begin position="14"/>
        <end position="73"/>
    </location>
</feature>
<dbReference type="InterPro" id="IPR050109">
    <property type="entry name" value="HTH-type_TetR-like_transc_reg"/>
</dbReference>
<dbReference type="PRINTS" id="PR00455">
    <property type="entry name" value="HTHTETR"/>
</dbReference>
<evidence type="ECO:0000256" key="1">
    <source>
        <dbReference type="ARBA" id="ARBA00023015"/>
    </source>
</evidence>
<sequence length="205" mass="22382">MPTQTPRPLRADAVRNVEKIVRAARHVYAEQGPDAGLDEIARRAGVGIATLFRRFPDKAALLRAVLEQQFTHEVLPAIERALADEDPRRGLGAVIEAALTSAADEHHVLTAARTAGIFTTETSARFFDALDPLVTRGQQAGVIRTDLVPDDLKRIMGMLVSVLWTMDPSEGGWRRYVTLVLDGLTPAAATPLPNPAPPLLRRRQS</sequence>
<evidence type="ECO:0000256" key="2">
    <source>
        <dbReference type="ARBA" id="ARBA00023125"/>
    </source>
</evidence>
<keyword evidence="1" id="KW-0805">Transcription regulation</keyword>
<dbReference type="GO" id="GO:0000976">
    <property type="term" value="F:transcription cis-regulatory region binding"/>
    <property type="evidence" value="ECO:0007669"/>
    <property type="project" value="TreeGrafter"/>
</dbReference>
<dbReference type="PANTHER" id="PTHR30055">
    <property type="entry name" value="HTH-TYPE TRANSCRIPTIONAL REGULATOR RUTR"/>
    <property type="match status" value="1"/>
</dbReference>
<dbReference type="RefSeq" id="WP_208835962.1">
    <property type="nucleotide sequence ID" value="NZ_BMVX01000048.1"/>
</dbReference>
<evidence type="ECO:0000259" key="5">
    <source>
        <dbReference type="PROSITE" id="PS50977"/>
    </source>
</evidence>
<organism evidence="6 7">
    <name type="scientific">Streptomyces subrutilus</name>
    <dbReference type="NCBI Taxonomy" id="36818"/>
    <lineage>
        <taxon>Bacteria</taxon>
        <taxon>Bacillati</taxon>
        <taxon>Actinomycetota</taxon>
        <taxon>Actinomycetes</taxon>
        <taxon>Kitasatosporales</taxon>
        <taxon>Streptomycetaceae</taxon>
        <taxon>Streptomyces</taxon>
    </lineage>
</organism>
<dbReference type="Pfam" id="PF00440">
    <property type="entry name" value="TetR_N"/>
    <property type="match status" value="1"/>
</dbReference>
<accession>A0A918VG63</accession>
<evidence type="ECO:0000313" key="6">
    <source>
        <dbReference type="EMBL" id="GGZ98567.1"/>
    </source>
</evidence>
<dbReference type="InterPro" id="IPR036271">
    <property type="entry name" value="Tet_transcr_reg_TetR-rel_C_sf"/>
</dbReference>
<dbReference type="SUPFAM" id="SSF48498">
    <property type="entry name" value="Tetracyclin repressor-like, C-terminal domain"/>
    <property type="match status" value="1"/>
</dbReference>
<dbReference type="AlphaFoldDB" id="A0A918VG63"/>
<name>A0A918VG63_9ACTN</name>
<dbReference type="Gene3D" id="1.10.357.10">
    <property type="entry name" value="Tetracycline Repressor, domain 2"/>
    <property type="match status" value="1"/>
</dbReference>
<evidence type="ECO:0000256" key="4">
    <source>
        <dbReference type="PROSITE-ProRule" id="PRU00335"/>
    </source>
</evidence>
<proteinExistence type="predicted"/>
<dbReference type="Proteomes" id="UP000634660">
    <property type="component" value="Unassembled WGS sequence"/>
</dbReference>
<keyword evidence="3" id="KW-0804">Transcription</keyword>
<reference evidence="6" key="2">
    <citation type="submission" date="2020-09" db="EMBL/GenBank/DDBJ databases">
        <authorList>
            <person name="Sun Q."/>
            <person name="Ohkuma M."/>
        </authorList>
    </citation>
    <scope>NUCLEOTIDE SEQUENCE</scope>
    <source>
        <strain evidence="6">JCM 4834</strain>
    </source>
</reference>
<dbReference type="SUPFAM" id="SSF46689">
    <property type="entry name" value="Homeodomain-like"/>
    <property type="match status" value="1"/>
</dbReference>
<dbReference type="PANTHER" id="PTHR30055:SF234">
    <property type="entry name" value="HTH-TYPE TRANSCRIPTIONAL REGULATOR BETI"/>
    <property type="match status" value="1"/>
</dbReference>
<dbReference type="PROSITE" id="PS50977">
    <property type="entry name" value="HTH_TETR_2"/>
    <property type="match status" value="1"/>
</dbReference>
<comment type="caution">
    <text evidence="6">The sequence shown here is derived from an EMBL/GenBank/DDBJ whole genome shotgun (WGS) entry which is preliminary data.</text>
</comment>
<dbReference type="InterPro" id="IPR049445">
    <property type="entry name" value="TetR_SbtR-like_C"/>
</dbReference>
<evidence type="ECO:0000256" key="3">
    <source>
        <dbReference type="ARBA" id="ARBA00023163"/>
    </source>
</evidence>
<protein>
    <recommendedName>
        <fullName evidence="5">HTH tetR-type domain-containing protein</fullName>
    </recommendedName>
</protein>
<dbReference type="GO" id="GO:0003700">
    <property type="term" value="F:DNA-binding transcription factor activity"/>
    <property type="evidence" value="ECO:0007669"/>
    <property type="project" value="TreeGrafter"/>
</dbReference>
<dbReference type="Pfam" id="PF21597">
    <property type="entry name" value="TetR_C_43"/>
    <property type="match status" value="1"/>
</dbReference>